<dbReference type="Proteomes" id="UP000515123">
    <property type="component" value="Linkage group 7"/>
</dbReference>
<dbReference type="PROSITE" id="PS50888">
    <property type="entry name" value="BHLH"/>
    <property type="match status" value="1"/>
</dbReference>
<evidence type="ECO:0000313" key="10">
    <source>
        <dbReference type="Proteomes" id="UP000515123"/>
    </source>
</evidence>
<dbReference type="AlphaFoldDB" id="A0A6P5FDZ4"/>
<feature type="region of interest" description="Disordered" evidence="8">
    <location>
        <begin position="339"/>
        <end position="367"/>
    </location>
</feature>
<dbReference type="RefSeq" id="XP_020091643.1">
    <property type="nucleotide sequence ID" value="XM_020236054.1"/>
</dbReference>
<feature type="compositionally biased region" description="Basic and acidic residues" evidence="8">
    <location>
        <begin position="353"/>
        <end position="367"/>
    </location>
</feature>
<dbReference type="CDD" id="cd11393">
    <property type="entry name" value="bHLH_AtbHLH_like"/>
    <property type="match status" value="1"/>
</dbReference>
<evidence type="ECO:0000256" key="6">
    <source>
        <dbReference type="ARBA" id="ARBA00023163"/>
    </source>
</evidence>
<dbReference type="InterPro" id="IPR045843">
    <property type="entry name" value="IND-like"/>
</dbReference>
<proteinExistence type="inferred from homology"/>
<protein>
    <submittedName>
        <fullName evidence="11">Transcription factor bHLH123-like</fullName>
    </submittedName>
</protein>
<dbReference type="GO" id="GO:0000978">
    <property type="term" value="F:RNA polymerase II cis-regulatory region sequence-specific DNA binding"/>
    <property type="evidence" value="ECO:0007669"/>
    <property type="project" value="TreeGrafter"/>
</dbReference>
<keyword evidence="7" id="KW-0539">Nucleus</keyword>
<keyword evidence="4" id="KW-0805">Transcription regulation</keyword>
<comment type="subunit">
    <text evidence="3">Homodimer.</text>
</comment>
<reference evidence="11" key="2">
    <citation type="submission" date="2025-08" db="UniProtKB">
        <authorList>
            <consortium name="RefSeq"/>
        </authorList>
    </citation>
    <scope>IDENTIFICATION</scope>
    <source>
        <tissue evidence="11">Leaf</tissue>
    </source>
</reference>
<gene>
    <name evidence="11" type="primary">LOC109712474</name>
</gene>
<feature type="region of interest" description="Disordered" evidence="8">
    <location>
        <begin position="260"/>
        <end position="284"/>
    </location>
</feature>
<dbReference type="InterPro" id="IPR036638">
    <property type="entry name" value="HLH_DNA-bd_sf"/>
</dbReference>
<dbReference type="GO" id="GO:0005634">
    <property type="term" value="C:nucleus"/>
    <property type="evidence" value="ECO:0007669"/>
    <property type="project" value="UniProtKB-SubCell"/>
</dbReference>
<dbReference type="GO" id="GO:0000981">
    <property type="term" value="F:DNA-binding transcription factor activity, RNA polymerase II-specific"/>
    <property type="evidence" value="ECO:0007669"/>
    <property type="project" value="TreeGrafter"/>
</dbReference>
<dbReference type="SUPFAM" id="SSF47459">
    <property type="entry name" value="HLH, helix-loop-helix DNA-binding domain"/>
    <property type="match status" value="1"/>
</dbReference>
<dbReference type="Gene3D" id="4.10.280.10">
    <property type="entry name" value="Helix-loop-helix DNA-binding domain"/>
    <property type="match status" value="1"/>
</dbReference>
<feature type="domain" description="BHLH" evidence="9">
    <location>
        <begin position="279"/>
        <end position="328"/>
    </location>
</feature>
<organism evidence="10 11">
    <name type="scientific">Ananas comosus</name>
    <name type="common">Pineapple</name>
    <name type="synonym">Ananas ananas</name>
    <dbReference type="NCBI Taxonomy" id="4615"/>
    <lineage>
        <taxon>Eukaryota</taxon>
        <taxon>Viridiplantae</taxon>
        <taxon>Streptophyta</taxon>
        <taxon>Embryophyta</taxon>
        <taxon>Tracheophyta</taxon>
        <taxon>Spermatophyta</taxon>
        <taxon>Magnoliopsida</taxon>
        <taxon>Liliopsida</taxon>
        <taxon>Poales</taxon>
        <taxon>Bromeliaceae</taxon>
        <taxon>Bromelioideae</taxon>
        <taxon>Ananas</taxon>
    </lineage>
</organism>
<dbReference type="PANTHER" id="PTHR16223">
    <property type="entry name" value="TRANSCRIPTION FACTOR BHLH83-RELATED"/>
    <property type="match status" value="1"/>
</dbReference>
<reference evidence="10" key="1">
    <citation type="journal article" date="2015" name="Nat. Genet.">
        <title>The pineapple genome and the evolution of CAM photosynthesis.</title>
        <authorList>
            <person name="Ming R."/>
            <person name="VanBuren R."/>
            <person name="Wai C.M."/>
            <person name="Tang H."/>
            <person name="Schatz M.C."/>
            <person name="Bowers J.E."/>
            <person name="Lyons E."/>
            <person name="Wang M.L."/>
            <person name="Chen J."/>
            <person name="Biggers E."/>
            <person name="Zhang J."/>
            <person name="Huang L."/>
            <person name="Zhang L."/>
            <person name="Miao W."/>
            <person name="Zhang J."/>
            <person name="Ye Z."/>
            <person name="Miao C."/>
            <person name="Lin Z."/>
            <person name="Wang H."/>
            <person name="Zhou H."/>
            <person name="Yim W.C."/>
            <person name="Priest H.D."/>
            <person name="Zheng C."/>
            <person name="Woodhouse M."/>
            <person name="Edger P.P."/>
            <person name="Guyot R."/>
            <person name="Guo H.B."/>
            <person name="Guo H."/>
            <person name="Zheng G."/>
            <person name="Singh R."/>
            <person name="Sharma A."/>
            <person name="Min X."/>
            <person name="Zheng Y."/>
            <person name="Lee H."/>
            <person name="Gurtowski J."/>
            <person name="Sedlazeck F.J."/>
            <person name="Harkess A."/>
            <person name="McKain M.R."/>
            <person name="Liao Z."/>
            <person name="Fang J."/>
            <person name="Liu J."/>
            <person name="Zhang X."/>
            <person name="Zhang Q."/>
            <person name="Hu W."/>
            <person name="Qin Y."/>
            <person name="Wang K."/>
            <person name="Chen L.Y."/>
            <person name="Shirley N."/>
            <person name="Lin Y.R."/>
            <person name="Liu L.Y."/>
            <person name="Hernandez A.G."/>
            <person name="Wright C.L."/>
            <person name="Bulone V."/>
            <person name="Tuskan G.A."/>
            <person name="Heath K."/>
            <person name="Zee F."/>
            <person name="Moore P.H."/>
            <person name="Sunkar R."/>
            <person name="Leebens-Mack J.H."/>
            <person name="Mockler T."/>
            <person name="Bennetzen J.L."/>
            <person name="Freeling M."/>
            <person name="Sankoff D."/>
            <person name="Paterson A.H."/>
            <person name="Zhu X."/>
            <person name="Yang X."/>
            <person name="Smith J.A."/>
            <person name="Cushman J.C."/>
            <person name="Paull R.E."/>
            <person name="Yu Q."/>
        </authorList>
    </citation>
    <scope>NUCLEOTIDE SEQUENCE [LARGE SCALE GENOMIC DNA]</scope>
    <source>
        <strain evidence="10">cv. F153</strain>
    </source>
</reference>
<evidence type="ECO:0000256" key="2">
    <source>
        <dbReference type="ARBA" id="ARBA00005510"/>
    </source>
</evidence>
<dbReference type="InterPro" id="IPR011598">
    <property type="entry name" value="bHLH_dom"/>
</dbReference>
<dbReference type="FunFam" id="4.10.280.10:FF:000032">
    <property type="entry name" value="Transcription factor bHLH123 family"/>
    <property type="match status" value="1"/>
</dbReference>
<evidence type="ECO:0000256" key="3">
    <source>
        <dbReference type="ARBA" id="ARBA00011738"/>
    </source>
</evidence>
<sequence length="402" mass="43810">MADDLDARICRGGSWWFNPGPSSSGGGGGFVDAPGSVSCSTAIADAPRGSALPSDHVGSSFADSFSLSAHFMDWGHDQLRSSGKAENSFHAMLQEDMSTRPYNFRQGSIEPELEPSMSQNFLLDHHQHHPSSTNDPAPDCSVITSYALAPTAYGCPPVMHLQTLLEADAKPQQSVYYDQPTETPMATAFHGTNWPVLKDQEGSSNPLHFSNNTPFWNASATAVNEAKSGFYPNSVPSQFVMPAFEPKLPSCSNFMVKSNRDASMPKKSGSETALKKPRVEAPSPLPTFKVRKEKLGDRITALQQLVSPFGKTDTASVLHEAIEYIKFLHNQVGLLSTPYLKNGQPMQQQQSAEKSKEGDESKKDLRSRGLCLVPVPSTYPMASEATVEFWHPTFGGTFSHYC</sequence>
<evidence type="ECO:0000259" key="9">
    <source>
        <dbReference type="PROSITE" id="PS50888"/>
    </source>
</evidence>
<evidence type="ECO:0000313" key="11">
    <source>
        <dbReference type="RefSeq" id="XP_020091643.1"/>
    </source>
</evidence>
<evidence type="ECO:0000256" key="4">
    <source>
        <dbReference type="ARBA" id="ARBA00023015"/>
    </source>
</evidence>
<dbReference type="OrthoDB" id="673975at2759"/>
<evidence type="ECO:0000256" key="1">
    <source>
        <dbReference type="ARBA" id="ARBA00004123"/>
    </source>
</evidence>
<dbReference type="PANTHER" id="PTHR16223:SF238">
    <property type="entry name" value="TRANSCRIPTION FACTOR BHLH114"/>
    <property type="match status" value="1"/>
</dbReference>
<keyword evidence="5" id="KW-0238">DNA-binding</keyword>
<evidence type="ECO:0000256" key="7">
    <source>
        <dbReference type="ARBA" id="ARBA00023242"/>
    </source>
</evidence>
<dbReference type="GeneID" id="109712474"/>
<keyword evidence="6" id="KW-0804">Transcription</keyword>
<evidence type="ECO:0000256" key="5">
    <source>
        <dbReference type="ARBA" id="ARBA00023125"/>
    </source>
</evidence>
<dbReference type="GO" id="GO:0046983">
    <property type="term" value="F:protein dimerization activity"/>
    <property type="evidence" value="ECO:0007669"/>
    <property type="project" value="InterPro"/>
</dbReference>
<comment type="similarity">
    <text evidence="2">Belongs to the bHLH protein family.</text>
</comment>
<evidence type="ECO:0000256" key="8">
    <source>
        <dbReference type="SAM" id="MobiDB-lite"/>
    </source>
</evidence>
<keyword evidence="10" id="KW-1185">Reference proteome</keyword>
<accession>A0A6P5FDZ4</accession>
<name>A0A6P5FDZ4_ANACO</name>
<comment type="subcellular location">
    <subcellularLocation>
        <location evidence="1">Nucleus</location>
    </subcellularLocation>
</comment>
<dbReference type="InterPro" id="IPR045239">
    <property type="entry name" value="bHLH95_bHLH"/>
</dbReference>